<dbReference type="InterPro" id="IPR011006">
    <property type="entry name" value="CheY-like_superfamily"/>
</dbReference>
<feature type="modified residue" description="4-aspartylphosphate" evidence="2">
    <location>
        <position position="53"/>
    </location>
</feature>
<dbReference type="InterPro" id="IPR017850">
    <property type="entry name" value="Alkaline_phosphatase_core_sf"/>
</dbReference>
<dbReference type="Pfam" id="PF00072">
    <property type="entry name" value="Response_reg"/>
    <property type="match status" value="1"/>
</dbReference>
<sequence length="516" mass="60332">MSISILWVDDEIDQLKPHMIFLENKGFNVTPVTNGEDALALIEKQDYDIIFLDEQMPGMDGLATLNEIKTLKSGIPVVMITKSEEEEIMEDAIGGKISDYLIKPVNPNQILLTVKRILDRRRIRDEKSAQTYLRSFNEITMMINEQPDWDEWITIYKRLTNWHMELQGSEEGLQQVLQDQFETANLEFGKFIENEYYDWLRASREDRPMLSPDLVSEVVMPKMDEGKSTFLFLIDCMRYDQWLVFEKMLRPYYQITTDFYYSILPTATPYSRNAIFAGLYPSQIEKHYPKLWTHGDENETSLNQHEEELLAAQFERKKTGIRPKYEKILQTAEGKKISDKILNYTQSQFSAFVINFVDTLVHSRSDSQVLKEIAPDVTAFRELTQTWFAHSSLFQMLKKLSEQDVNIIITTDHGSIRAMRDTKVLGDRDTSTSLRYKFGRHLKCDDDAAIHITRPGDYFLPRANMNTNYIIAKEDYYFVYPTNYNKFQNKYRDTFQHGGASMEEMILPLVHLTPKS</sequence>
<comment type="caution">
    <text evidence="4">The sequence shown here is derived from an EMBL/GenBank/DDBJ whole genome shotgun (WGS) entry which is preliminary data.</text>
</comment>
<dbReference type="SUPFAM" id="SSF53649">
    <property type="entry name" value="Alkaline phosphatase-like"/>
    <property type="match status" value="1"/>
</dbReference>
<reference evidence="4" key="1">
    <citation type="submission" date="2021-02" db="EMBL/GenBank/DDBJ databases">
        <title>Natronogracilivirga saccharolytica gen. nov. sp. nov. a new anaerobic, haloalkiliphilic carbohydrate-fermenting bacterium from soda lake and proposing of Cyclonatronumiaceae fam. nov. in the phylum Balneolaeota.</title>
        <authorList>
            <person name="Zhilina T.N."/>
            <person name="Sorokin D.Y."/>
            <person name="Zavarzina D.G."/>
            <person name="Toshchakov S.V."/>
            <person name="Kublanov I.V."/>
        </authorList>
    </citation>
    <scope>NUCLEOTIDE SEQUENCE</scope>
    <source>
        <strain evidence="4">Z-1702</strain>
    </source>
</reference>
<keyword evidence="1 2" id="KW-0597">Phosphoprotein</keyword>
<dbReference type="Proteomes" id="UP000673975">
    <property type="component" value="Unassembled WGS sequence"/>
</dbReference>
<proteinExistence type="predicted"/>
<name>A0A8J7RL53_9BACT</name>
<organism evidence="4 5">
    <name type="scientific">Natronogracilivirga saccharolytica</name>
    <dbReference type="NCBI Taxonomy" id="2812953"/>
    <lineage>
        <taxon>Bacteria</taxon>
        <taxon>Pseudomonadati</taxon>
        <taxon>Balneolota</taxon>
        <taxon>Balneolia</taxon>
        <taxon>Balneolales</taxon>
        <taxon>Cyclonatronaceae</taxon>
        <taxon>Natronogracilivirga</taxon>
    </lineage>
</organism>
<feature type="domain" description="Response regulatory" evidence="3">
    <location>
        <begin position="4"/>
        <end position="118"/>
    </location>
</feature>
<dbReference type="PROSITE" id="PS50110">
    <property type="entry name" value="RESPONSE_REGULATORY"/>
    <property type="match status" value="1"/>
</dbReference>
<evidence type="ECO:0000256" key="1">
    <source>
        <dbReference type="ARBA" id="ARBA00022553"/>
    </source>
</evidence>
<dbReference type="SUPFAM" id="SSF52172">
    <property type="entry name" value="CheY-like"/>
    <property type="match status" value="1"/>
</dbReference>
<dbReference type="PANTHER" id="PTHR44591:SF3">
    <property type="entry name" value="RESPONSE REGULATORY DOMAIN-CONTAINING PROTEIN"/>
    <property type="match status" value="1"/>
</dbReference>
<dbReference type="InterPro" id="IPR001789">
    <property type="entry name" value="Sig_transdc_resp-reg_receiver"/>
</dbReference>
<dbReference type="InterPro" id="IPR050595">
    <property type="entry name" value="Bact_response_regulator"/>
</dbReference>
<dbReference type="Pfam" id="PF08665">
    <property type="entry name" value="PglZ"/>
    <property type="match status" value="1"/>
</dbReference>
<dbReference type="SMART" id="SM00448">
    <property type="entry name" value="REC"/>
    <property type="match status" value="1"/>
</dbReference>
<dbReference type="CDD" id="cd00156">
    <property type="entry name" value="REC"/>
    <property type="match status" value="1"/>
</dbReference>
<dbReference type="AlphaFoldDB" id="A0A8J7RL53"/>
<dbReference type="RefSeq" id="WP_210511932.1">
    <property type="nucleotide sequence ID" value="NZ_JAFIDN010000006.1"/>
</dbReference>
<keyword evidence="5" id="KW-1185">Reference proteome</keyword>
<accession>A0A8J7RL53</accession>
<dbReference type="PANTHER" id="PTHR44591">
    <property type="entry name" value="STRESS RESPONSE REGULATOR PROTEIN 1"/>
    <property type="match status" value="1"/>
</dbReference>
<dbReference type="Gene3D" id="3.40.50.2300">
    <property type="match status" value="1"/>
</dbReference>
<evidence type="ECO:0000256" key="2">
    <source>
        <dbReference type="PROSITE-ProRule" id="PRU00169"/>
    </source>
</evidence>
<evidence type="ECO:0000313" key="4">
    <source>
        <dbReference type="EMBL" id="MBP3192840.1"/>
    </source>
</evidence>
<dbReference type="EMBL" id="JAFIDN010000006">
    <property type="protein sequence ID" value="MBP3192840.1"/>
    <property type="molecule type" value="Genomic_DNA"/>
</dbReference>
<evidence type="ECO:0000313" key="5">
    <source>
        <dbReference type="Proteomes" id="UP000673975"/>
    </source>
</evidence>
<dbReference type="Gene3D" id="3.40.720.10">
    <property type="entry name" value="Alkaline Phosphatase, subunit A"/>
    <property type="match status" value="1"/>
</dbReference>
<dbReference type="GO" id="GO:0000160">
    <property type="term" value="P:phosphorelay signal transduction system"/>
    <property type="evidence" value="ECO:0007669"/>
    <property type="project" value="InterPro"/>
</dbReference>
<evidence type="ECO:0000259" key="3">
    <source>
        <dbReference type="PROSITE" id="PS50110"/>
    </source>
</evidence>
<protein>
    <submittedName>
        <fullName evidence="4">Response regulator</fullName>
    </submittedName>
</protein>
<gene>
    <name evidence="4" type="ORF">NATSA_09210</name>
</gene>